<dbReference type="Gene3D" id="3.40.50.720">
    <property type="entry name" value="NAD(P)-binding Rossmann-like Domain"/>
    <property type="match status" value="1"/>
</dbReference>
<dbReference type="Pfam" id="PF00106">
    <property type="entry name" value="adh_short"/>
    <property type="match status" value="1"/>
</dbReference>
<dbReference type="GO" id="GO:0016491">
    <property type="term" value="F:oxidoreductase activity"/>
    <property type="evidence" value="ECO:0007669"/>
    <property type="project" value="UniProtKB-KW"/>
</dbReference>
<evidence type="ECO:0000256" key="3">
    <source>
        <dbReference type="RuleBase" id="RU000363"/>
    </source>
</evidence>
<dbReference type="PROSITE" id="PS00061">
    <property type="entry name" value="ADH_SHORT"/>
    <property type="match status" value="1"/>
</dbReference>
<keyword evidence="2" id="KW-0560">Oxidoreductase</keyword>
<dbReference type="PRINTS" id="PR00081">
    <property type="entry name" value="GDHRDH"/>
</dbReference>
<dbReference type="PANTHER" id="PTHR43477">
    <property type="entry name" value="DIHYDROANTICAPSIN 7-DEHYDROGENASE"/>
    <property type="match status" value="1"/>
</dbReference>
<name>A0A2N9M5D5_9BACT</name>
<dbReference type="EMBL" id="OKRB01000141">
    <property type="protein sequence ID" value="SPE30704.1"/>
    <property type="molecule type" value="Genomic_DNA"/>
</dbReference>
<dbReference type="InterPro" id="IPR051122">
    <property type="entry name" value="SDR_DHRS6-like"/>
</dbReference>
<protein>
    <submittedName>
        <fullName evidence="4">Short-chain dehydrogenase/reductase SDR</fullName>
    </submittedName>
</protein>
<evidence type="ECO:0000313" key="4">
    <source>
        <dbReference type="EMBL" id="SPE30704.1"/>
    </source>
</evidence>
<dbReference type="FunFam" id="3.40.50.720:FF:000084">
    <property type="entry name" value="Short-chain dehydrogenase reductase"/>
    <property type="match status" value="1"/>
</dbReference>
<dbReference type="InterPro" id="IPR036291">
    <property type="entry name" value="NAD(P)-bd_dom_sf"/>
</dbReference>
<dbReference type="CDD" id="cd05233">
    <property type="entry name" value="SDR_c"/>
    <property type="match status" value="1"/>
</dbReference>
<dbReference type="PRINTS" id="PR00080">
    <property type="entry name" value="SDRFAMILY"/>
</dbReference>
<dbReference type="InterPro" id="IPR020904">
    <property type="entry name" value="Sc_DH/Rdtase_CS"/>
</dbReference>
<comment type="similarity">
    <text evidence="1 3">Belongs to the short-chain dehydrogenases/reductases (SDR) family.</text>
</comment>
<dbReference type="AlphaFoldDB" id="A0A2N9M5D5"/>
<sequence length="239" mass="24895">MSTDFSGKVVLVAGGTGGLGRSVSSAFLQHGATVAVTWRHEQEFDTLRNAAGNGASRLTGFNADVTDPKASADLVSQILSRFNHLDVLVNTVGGYAGGIPLWQLEPDVFERMIDLNLRASFALAKAVAPLMVARKSGSIVNVAAKAAWDHAAGASAYAASKAAALALIDSLAADLSGTGVRVNSILPSIIDTEANRRDMPKADFSKWPKPDDIANVILFLASDEARVIHGAAIPVFGNG</sequence>
<evidence type="ECO:0000256" key="2">
    <source>
        <dbReference type="ARBA" id="ARBA00023002"/>
    </source>
</evidence>
<dbReference type="SUPFAM" id="SSF51735">
    <property type="entry name" value="NAD(P)-binding Rossmann-fold domains"/>
    <property type="match status" value="1"/>
</dbReference>
<evidence type="ECO:0000313" key="5">
    <source>
        <dbReference type="Proteomes" id="UP000239735"/>
    </source>
</evidence>
<dbReference type="PANTHER" id="PTHR43477:SF1">
    <property type="entry name" value="DIHYDROANTICAPSIN 7-DEHYDROGENASE"/>
    <property type="match status" value="1"/>
</dbReference>
<dbReference type="OrthoDB" id="118015at2"/>
<dbReference type="InterPro" id="IPR002347">
    <property type="entry name" value="SDR_fam"/>
</dbReference>
<proteinExistence type="inferred from homology"/>
<evidence type="ECO:0000256" key="1">
    <source>
        <dbReference type="ARBA" id="ARBA00006484"/>
    </source>
</evidence>
<organism evidence="4 5">
    <name type="scientific">Candidatus Sulfuritelmatomonas gaucii</name>
    <dbReference type="NCBI Taxonomy" id="2043161"/>
    <lineage>
        <taxon>Bacteria</taxon>
        <taxon>Pseudomonadati</taxon>
        <taxon>Acidobacteriota</taxon>
        <taxon>Terriglobia</taxon>
        <taxon>Terriglobales</taxon>
        <taxon>Acidobacteriaceae</taxon>
        <taxon>Candidatus Sulfuritelmatomonas</taxon>
    </lineage>
</organism>
<gene>
    <name evidence="4" type="ORF">SBA5_80073</name>
</gene>
<reference evidence="5" key="1">
    <citation type="submission" date="2018-02" db="EMBL/GenBank/DDBJ databases">
        <authorList>
            <person name="Hausmann B."/>
        </authorList>
    </citation>
    <scope>NUCLEOTIDE SEQUENCE [LARGE SCALE GENOMIC DNA]</scope>
    <source>
        <strain evidence="5">Peat soil MAG SbA5</strain>
    </source>
</reference>
<dbReference type="Proteomes" id="UP000239735">
    <property type="component" value="Unassembled WGS sequence"/>
</dbReference>
<accession>A0A2N9M5D5</accession>